<evidence type="ECO:0000313" key="2">
    <source>
        <dbReference type="EMBL" id="GCE77258.1"/>
    </source>
</evidence>
<sequence length="135" mass="14598">MTTSDLPERRDDAAPRTAGLTPRPHAGTWNTRTEPLSAAPAHRYDPFAALGHEASRHGHTAHGTATGRDGGPAHSLWPHADEHPEGYADGHADGRAEMTDERRTAWSPHATWRPTPSVPFPRPAPSTETDPPAWA</sequence>
<gene>
    <name evidence="2" type="ORF">CBZ_23140</name>
</gene>
<reference evidence="2 3" key="1">
    <citation type="submission" date="2019-01" db="EMBL/GenBank/DDBJ databases">
        <title>Draft genome sequence of Cellulomonas takizawaensis strain TKZ-21.</title>
        <authorList>
            <person name="Yamamura H."/>
            <person name="Hayashi T."/>
            <person name="Hamada M."/>
            <person name="Serisawa Y."/>
            <person name="Matsuyama K."/>
            <person name="Nakagawa Y."/>
            <person name="Otoguro M."/>
            <person name="Yanagida F."/>
            <person name="Hayakawa M."/>
        </authorList>
    </citation>
    <scope>NUCLEOTIDE SEQUENCE [LARGE SCALE GENOMIC DNA]</scope>
    <source>
        <strain evidence="2 3">NBRC12680</strain>
    </source>
</reference>
<name>A0A402DT19_9CELL</name>
<dbReference type="OrthoDB" id="4827881at2"/>
<comment type="caution">
    <text evidence="2">The sequence shown here is derived from an EMBL/GenBank/DDBJ whole genome shotgun (WGS) entry which is preliminary data.</text>
</comment>
<dbReference type="AlphaFoldDB" id="A0A402DT19"/>
<feature type="region of interest" description="Disordered" evidence="1">
    <location>
        <begin position="1"/>
        <end position="135"/>
    </location>
</feature>
<proteinExistence type="predicted"/>
<protein>
    <submittedName>
        <fullName evidence="2">Uncharacterized protein</fullName>
    </submittedName>
</protein>
<feature type="compositionally biased region" description="Basic and acidic residues" evidence="1">
    <location>
        <begin position="1"/>
        <end position="14"/>
    </location>
</feature>
<accession>A0A402DT19</accession>
<feature type="compositionally biased region" description="Basic and acidic residues" evidence="1">
    <location>
        <begin position="79"/>
        <end position="104"/>
    </location>
</feature>
<evidence type="ECO:0000256" key="1">
    <source>
        <dbReference type="SAM" id="MobiDB-lite"/>
    </source>
</evidence>
<keyword evidence="3" id="KW-1185">Reference proteome</keyword>
<dbReference type="Proteomes" id="UP000289954">
    <property type="component" value="Unassembled WGS sequence"/>
</dbReference>
<dbReference type="RefSeq" id="WP_130781859.1">
    <property type="nucleotide sequence ID" value="NZ_BIMR01000190.1"/>
</dbReference>
<organism evidence="2 3">
    <name type="scientific">Cellulomonas biazotea</name>
    <dbReference type="NCBI Taxonomy" id="1709"/>
    <lineage>
        <taxon>Bacteria</taxon>
        <taxon>Bacillati</taxon>
        <taxon>Actinomycetota</taxon>
        <taxon>Actinomycetes</taxon>
        <taxon>Micrococcales</taxon>
        <taxon>Cellulomonadaceae</taxon>
        <taxon>Cellulomonas</taxon>
    </lineage>
</organism>
<dbReference type="EMBL" id="BIMR01000190">
    <property type="protein sequence ID" value="GCE77258.1"/>
    <property type="molecule type" value="Genomic_DNA"/>
</dbReference>
<evidence type="ECO:0000313" key="3">
    <source>
        <dbReference type="Proteomes" id="UP000289954"/>
    </source>
</evidence>